<sequence length="107" mass="12151">MKIIFNISTFASGLKGQKCLYGKFESKKAAIKALSCSLNYFNSYAHVGTMGIIGEKLVDLYPPNTLIAVDNDHYIDPEKPFSYWVQIKPKGWQAKTYETHRNEGIEE</sequence>
<organism evidence="1">
    <name type="scientific">marine sediment metagenome</name>
    <dbReference type="NCBI Taxonomy" id="412755"/>
    <lineage>
        <taxon>unclassified sequences</taxon>
        <taxon>metagenomes</taxon>
        <taxon>ecological metagenomes</taxon>
    </lineage>
</organism>
<comment type="caution">
    <text evidence="1">The sequence shown here is derived from an EMBL/GenBank/DDBJ whole genome shotgun (WGS) entry which is preliminary data.</text>
</comment>
<protein>
    <submittedName>
        <fullName evidence="1">Uncharacterized protein</fullName>
    </submittedName>
</protein>
<name>X0X2M0_9ZZZZ</name>
<dbReference type="EMBL" id="BARS01047919">
    <property type="protein sequence ID" value="GAG30888.1"/>
    <property type="molecule type" value="Genomic_DNA"/>
</dbReference>
<proteinExistence type="predicted"/>
<dbReference type="AlphaFoldDB" id="X0X2M0"/>
<evidence type="ECO:0000313" key="1">
    <source>
        <dbReference type="EMBL" id="GAG30888.1"/>
    </source>
</evidence>
<accession>X0X2M0</accession>
<reference evidence="1" key="1">
    <citation type="journal article" date="2014" name="Front. Microbiol.">
        <title>High frequency of phylogenetically diverse reductive dehalogenase-homologous genes in deep subseafloor sedimentary metagenomes.</title>
        <authorList>
            <person name="Kawai M."/>
            <person name="Futagami T."/>
            <person name="Toyoda A."/>
            <person name="Takaki Y."/>
            <person name="Nishi S."/>
            <person name="Hori S."/>
            <person name="Arai W."/>
            <person name="Tsubouchi T."/>
            <person name="Morono Y."/>
            <person name="Uchiyama I."/>
            <person name="Ito T."/>
            <person name="Fujiyama A."/>
            <person name="Inagaki F."/>
            <person name="Takami H."/>
        </authorList>
    </citation>
    <scope>NUCLEOTIDE SEQUENCE</scope>
    <source>
        <strain evidence="1">Expedition CK06-06</strain>
    </source>
</reference>
<gene>
    <name evidence="1" type="ORF">S01H1_71917</name>
</gene>